<dbReference type="OrthoDB" id="431117at2759"/>
<reference evidence="5 6" key="1">
    <citation type="submission" date="2008-07" db="EMBL/GenBank/DDBJ databases">
        <authorList>
            <person name="El-Sayed N."/>
            <person name="Caler E."/>
            <person name="Inman J."/>
            <person name="Amedeo P."/>
            <person name="Hass B."/>
            <person name="Wortman J."/>
        </authorList>
    </citation>
    <scope>NUCLEOTIDE SEQUENCE [LARGE SCALE GENOMIC DNA]</scope>
    <source>
        <strain evidence="6">ATCC 50983 / TXsc</strain>
    </source>
</reference>
<keyword evidence="1" id="KW-0813">Transport</keyword>
<dbReference type="GeneID" id="9057511"/>
<evidence type="ECO:0000256" key="2">
    <source>
        <dbReference type="ARBA" id="ARBA00022617"/>
    </source>
</evidence>
<dbReference type="InterPro" id="IPR012292">
    <property type="entry name" value="Globin/Proto"/>
</dbReference>
<dbReference type="Proteomes" id="UP000007800">
    <property type="component" value="Unassembled WGS sequence"/>
</dbReference>
<dbReference type="OMA" id="HYAMNIT"/>
<keyword evidence="2" id="KW-0349">Heme</keyword>
<evidence type="ECO:0000313" key="5">
    <source>
        <dbReference type="EMBL" id="EER01012.1"/>
    </source>
</evidence>
<dbReference type="RefSeq" id="XP_002768294.1">
    <property type="nucleotide sequence ID" value="XM_002768248.1"/>
</dbReference>
<protein>
    <recommendedName>
        <fullName evidence="7">Globin</fullName>
    </recommendedName>
</protein>
<dbReference type="GO" id="GO:0046872">
    <property type="term" value="F:metal ion binding"/>
    <property type="evidence" value="ECO:0007669"/>
    <property type="project" value="UniProtKB-KW"/>
</dbReference>
<evidence type="ECO:0000256" key="1">
    <source>
        <dbReference type="ARBA" id="ARBA00022448"/>
    </source>
</evidence>
<dbReference type="CDD" id="cd00454">
    <property type="entry name" value="TrHb1_N"/>
    <property type="match status" value="5"/>
</dbReference>
<dbReference type="InterPro" id="IPR009050">
    <property type="entry name" value="Globin-like_sf"/>
</dbReference>
<organism evidence="6">
    <name type="scientific">Perkinsus marinus (strain ATCC 50983 / TXsc)</name>
    <dbReference type="NCBI Taxonomy" id="423536"/>
    <lineage>
        <taxon>Eukaryota</taxon>
        <taxon>Sar</taxon>
        <taxon>Alveolata</taxon>
        <taxon>Perkinsozoa</taxon>
        <taxon>Perkinsea</taxon>
        <taxon>Perkinsida</taxon>
        <taxon>Perkinsidae</taxon>
        <taxon>Perkinsus</taxon>
    </lineage>
</organism>
<sequence length="646" mass="72630">MVLRRLHADPRISYFFAGSKTDIIKEKLSLYLDQIFGGVDEYTGRDIGQVHSLIQISDFHFDCFIHACAQSFVEAGLDEEASDECVVLLEASRASIINSNARDHDVRKMLTLANKKTLFEILGGETAITNLVNRVYEQAIVDTRLRSFFEKNKAKIQSIKKKMSQYVCGLVGGPIKYDEADLQPAHYAINITNFHFDAILELFRGCLTGDSIDRPIVRDFLKALQPVRRLVTTGFTLRSELAKRNLEKGRDQLFKKLGESDGIIALIDKLFGVLLADTRVNDFFANRTETKVNSIKKGIATVLIETWGGPKTYQGREIANIHRDVGLNDYHFDAFLADLQKALMGAGADEQLIDEVIVTVEPLRQGVLGRKESNVTQLAHKDGVALIERLGGDLNLESVVESLYERCQEDTRTKYFFDKGKAKARQVRMKMYQLLSGLFGGPVQYDVANLKPAHYAMDIRDYHFDAVLQLAQEVMKSMELDGDAIDDALQVMNMVRSDITTGCSVRTEVARRQGQMHGNDFIFTILGGAEGVEGFVHRLFEVIGLDRRVSMFFVGDKVKAMKPSLVAYLSMVFGGPAGYTGRSIEDIHAFLSINDFFFDCFLNDSQKALRDLGVDPANIEHVLVSMESQRPRVLKHYYDDRGFVYG</sequence>
<evidence type="ECO:0008006" key="7">
    <source>
        <dbReference type="Google" id="ProtNLM"/>
    </source>
</evidence>
<keyword evidence="3" id="KW-0479">Metal-binding</keyword>
<dbReference type="GO" id="GO:0019825">
    <property type="term" value="F:oxygen binding"/>
    <property type="evidence" value="ECO:0007669"/>
    <property type="project" value="InterPro"/>
</dbReference>
<dbReference type="AlphaFoldDB" id="C5LQG6"/>
<dbReference type="Gene3D" id="1.10.490.10">
    <property type="entry name" value="Globins"/>
    <property type="match status" value="5"/>
</dbReference>
<dbReference type="GO" id="GO:0020037">
    <property type="term" value="F:heme binding"/>
    <property type="evidence" value="ECO:0007669"/>
    <property type="project" value="InterPro"/>
</dbReference>
<dbReference type="Pfam" id="PF01152">
    <property type="entry name" value="Bac_globin"/>
    <property type="match status" value="5"/>
</dbReference>
<dbReference type="InterPro" id="IPR001486">
    <property type="entry name" value="Hemoglobin_trunc"/>
</dbReference>
<dbReference type="EMBL" id="GG684603">
    <property type="protein sequence ID" value="EER01012.1"/>
    <property type="molecule type" value="Genomic_DNA"/>
</dbReference>
<dbReference type="SUPFAM" id="SSF46458">
    <property type="entry name" value="Globin-like"/>
    <property type="match status" value="5"/>
</dbReference>
<keyword evidence="6" id="KW-1185">Reference proteome</keyword>
<accession>C5LQG6</accession>
<name>C5LQG6_PERM5</name>
<evidence type="ECO:0000256" key="4">
    <source>
        <dbReference type="ARBA" id="ARBA00023004"/>
    </source>
</evidence>
<proteinExistence type="predicted"/>
<gene>
    <name evidence="5" type="ORF">Pmar_PMAR025109</name>
</gene>
<evidence type="ECO:0000256" key="3">
    <source>
        <dbReference type="ARBA" id="ARBA00022723"/>
    </source>
</evidence>
<evidence type="ECO:0000313" key="6">
    <source>
        <dbReference type="Proteomes" id="UP000007800"/>
    </source>
</evidence>
<keyword evidence="4" id="KW-0408">Iron</keyword>
<dbReference type="InParanoid" id="C5LQG6"/>